<name>A0ABP8GKI2_9BURK</name>
<dbReference type="EMBL" id="BAABFO010000003">
    <property type="protein sequence ID" value="GAA4326065.1"/>
    <property type="molecule type" value="Genomic_DNA"/>
</dbReference>
<dbReference type="PANTHER" id="PTHR43677">
    <property type="entry name" value="SHORT-CHAIN DEHYDROGENASE/REDUCTASE"/>
    <property type="match status" value="1"/>
</dbReference>
<proteinExistence type="predicted"/>
<dbReference type="SMART" id="SM00829">
    <property type="entry name" value="PKS_ER"/>
    <property type="match status" value="1"/>
</dbReference>
<dbReference type="Proteomes" id="UP001501671">
    <property type="component" value="Unassembled WGS sequence"/>
</dbReference>
<dbReference type="CDD" id="cd08241">
    <property type="entry name" value="QOR1"/>
    <property type="match status" value="1"/>
</dbReference>
<gene>
    <name evidence="2" type="ORF">GCM10023144_09050</name>
</gene>
<reference evidence="3" key="1">
    <citation type="journal article" date="2019" name="Int. J. Syst. Evol. Microbiol.">
        <title>The Global Catalogue of Microorganisms (GCM) 10K type strain sequencing project: providing services to taxonomists for standard genome sequencing and annotation.</title>
        <authorList>
            <consortium name="The Broad Institute Genomics Platform"/>
            <consortium name="The Broad Institute Genome Sequencing Center for Infectious Disease"/>
            <person name="Wu L."/>
            <person name="Ma J."/>
        </authorList>
    </citation>
    <scope>NUCLEOTIDE SEQUENCE [LARGE SCALE GENOMIC DNA]</scope>
    <source>
        <strain evidence="3">JCM 17666</strain>
    </source>
</reference>
<evidence type="ECO:0000259" key="1">
    <source>
        <dbReference type="SMART" id="SM00829"/>
    </source>
</evidence>
<accession>A0ABP8GKI2</accession>
<dbReference type="Pfam" id="PF08240">
    <property type="entry name" value="ADH_N"/>
    <property type="match status" value="1"/>
</dbReference>
<feature type="domain" description="Enoyl reductase (ER)" evidence="1">
    <location>
        <begin position="10"/>
        <end position="322"/>
    </location>
</feature>
<protein>
    <submittedName>
        <fullName evidence="2">NADPH:quinone oxidoreductase family protein</fullName>
    </submittedName>
</protein>
<dbReference type="InterPro" id="IPR011032">
    <property type="entry name" value="GroES-like_sf"/>
</dbReference>
<keyword evidence="3" id="KW-1185">Reference proteome</keyword>
<dbReference type="PANTHER" id="PTHR43677:SF4">
    <property type="entry name" value="QUINONE OXIDOREDUCTASE-LIKE PROTEIN 2"/>
    <property type="match status" value="1"/>
</dbReference>
<dbReference type="InterPro" id="IPR013154">
    <property type="entry name" value="ADH-like_N"/>
</dbReference>
<dbReference type="Gene3D" id="3.90.180.10">
    <property type="entry name" value="Medium-chain alcohol dehydrogenases, catalytic domain"/>
    <property type="match status" value="1"/>
</dbReference>
<dbReference type="SUPFAM" id="SSF51735">
    <property type="entry name" value="NAD(P)-binding Rossmann-fold domains"/>
    <property type="match status" value="1"/>
</dbReference>
<organism evidence="2 3">
    <name type="scientific">Pigmentiphaga soli</name>
    <dbReference type="NCBI Taxonomy" id="1007095"/>
    <lineage>
        <taxon>Bacteria</taxon>
        <taxon>Pseudomonadati</taxon>
        <taxon>Pseudomonadota</taxon>
        <taxon>Betaproteobacteria</taxon>
        <taxon>Burkholderiales</taxon>
        <taxon>Alcaligenaceae</taxon>
        <taxon>Pigmentiphaga</taxon>
    </lineage>
</organism>
<dbReference type="InterPro" id="IPR013149">
    <property type="entry name" value="ADH-like_C"/>
</dbReference>
<dbReference type="InterPro" id="IPR020843">
    <property type="entry name" value="ER"/>
</dbReference>
<evidence type="ECO:0000313" key="2">
    <source>
        <dbReference type="EMBL" id="GAA4326065.1"/>
    </source>
</evidence>
<evidence type="ECO:0000313" key="3">
    <source>
        <dbReference type="Proteomes" id="UP001501671"/>
    </source>
</evidence>
<dbReference type="SUPFAM" id="SSF50129">
    <property type="entry name" value="GroES-like"/>
    <property type="match status" value="1"/>
</dbReference>
<dbReference type="Gene3D" id="3.40.50.720">
    <property type="entry name" value="NAD(P)-binding Rossmann-like Domain"/>
    <property type="match status" value="1"/>
</dbReference>
<dbReference type="RefSeq" id="WP_345246770.1">
    <property type="nucleotide sequence ID" value="NZ_BAABFO010000003.1"/>
</dbReference>
<dbReference type="InterPro" id="IPR036291">
    <property type="entry name" value="NAD(P)-bd_dom_sf"/>
</dbReference>
<dbReference type="Pfam" id="PF00107">
    <property type="entry name" value="ADH_zinc_N"/>
    <property type="match status" value="1"/>
</dbReference>
<comment type="caution">
    <text evidence="2">The sequence shown here is derived from an EMBL/GenBank/DDBJ whole genome shotgun (WGS) entry which is preliminary data.</text>
</comment>
<sequence>MKALVCRRYGPLEALAIEDIAPPPLGDGDVRIAVRAASVNPPDVLMPAGKYQVRPELPFVPGIEAMGTVMETGADVSDLRPGERVMTYAGQGCYAEQVVVPRRRVERVPAGMDDAQAAGFVLVYSTAYHGLVDCGGLAAGQAVAVLGAAGGIGLCAIQIAKAFGATVVAAAGSAARRDACLAAGADLAVDGAPEGLADRLRRATGGRGADVVLDVVGGDATEPALRAVAPYGRLLIAGYASGAIPMIKGNLVLLKQARVVGVSYRLFLERTPELAAANLRRLCELYEAGLLRPQVGAQFPFERVVDALRALGERHAVGKIAVRMA</sequence>
<dbReference type="InterPro" id="IPR051397">
    <property type="entry name" value="Zn-ADH-like_protein"/>
</dbReference>